<name>A0A2W3Z4X9_9ENTE</name>
<feature type="signal peptide" evidence="1">
    <location>
        <begin position="1"/>
        <end position="26"/>
    </location>
</feature>
<proteinExistence type="predicted"/>
<accession>A0A2W3Z4X9</accession>
<keyword evidence="3" id="KW-1185">Reference proteome</keyword>
<dbReference type="Proteomes" id="UP000249828">
    <property type="component" value="Unassembled WGS sequence"/>
</dbReference>
<keyword evidence="1" id="KW-0732">Signal</keyword>
<dbReference type="EMBL" id="PIEU01000046">
    <property type="protein sequence ID" value="PZL75188.1"/>
    <property type="molecule type" value="Genomic_DNA"/>
</dbReference>
<gene>
    <name evidence="2" type="ORF">CI088_05490</name>
</gene>
<sequence length="170" mass="19031">MLNKRLFMASCLVVLGLFGLSDLAKAEEKPTEKLNYAVVRALPLVQEAELKVGEYVEFNVGGFFSNQLASKFKVKFKIESCEPETIVVDRVGLYSGRHQRYSSFAEYGMYGTIDFVIPKDLPRGENLIGKERIRVMNVSATTLKIKVGLASGIHVKSQEGVNYNDIDFKL</sequence>
<dbReference type="RefSeq" id="WP_111247462.1">
    <property type="nucleotide sequence ID" value="NZ_PIEU01000046.1"/>
</dbReference>
<dbReference type="AlphaFoldDB" id="A0A2W3Z4X9"/>
<reference evidence="2 3" key="1">
    <citation type="submission" date="2017-11" db="EMBL/GenBank/DDBJ databases">
        <title>Draft genome sequence of Enterococcus plantarum TRW2 strain isolated from lettuce.</title>
        <authorList>
            <person name="Kim E.B."/>
            <person name="Marco M.L."/>
            <person name="Williams T.R."/>
            <person name="You I.H."/>
        </authorList>
    </citation>
    <scope>NUCLEOTIDE SEQUENCE [LARGE SCALE GENOMIC DNA]</scope>
    <source>
        <strain evidence="2 3">TRW2</strain>
    </source>
</reference>
<evidence type="ECO:0000313" key="3">
    <source>
        <dbReference type="Proteomes" id="UP000249828"/>
    </source>
</evidence>
<feature type="chain" id="PRO_5016057285" evidence="1">
    <location>
        <begin position="27"/>
        <end position="170"/>
    </location>
</feature>
<organism evidence="2 3">
    <name type="scientific">Enterococcus plantarum</name>
    <dbReference type="NCBI Taxonomy" id="1077675"/>
    <lineage>
        <taxon>Bacteria</taxon>
        <taxon>Bacillati</taxon>
        <taxon>Bacillota</taxon>
        <taxon>Bacilli</taxon>
        <taxon>Lactobacillales</taxon>
        <taxon>Enterococcaceae</taxon>
        <taxon>Enterococcus</taxon>
    </lineage>
</organism>
<comment type="caution">
    <text evidence="2">The sequence shown here is derived from an EMBL/GenBank/DDBJ whole genome shotgun (WGS) entry which is preliminary data.</text>
</comment>
<evidence type="ECO:0000256" key="1">
    <source>
        <dbReference type="SAM" id="SignalP"/>
    </source>
</evidence>
<evidence type="ECO:0000313" key="2">
    <source>
        <dbReference type="EMBL" id="PZL75188.1"/>
    </source>
</evidence>
<protein>
    <submittedName>
        <fullName evidence="2">Uncharacterized protein</fullName>
    </submittedName>
</protein>